<dbReference type="Proteomes" id="UP000634136">
    <property type="component" value="Unassembled WGS sequence"/>
</dbReference>
<reference evidence="1" key="1">
    <citation type="submission" date="2020-09" db="EMBL/GenBank/DDBJ databases">
        <title>Genome-Enabled Discovery of Anthraquinone Biosynthesis in Senna tora.</title>
        <authorList>
            <person name="Kang S.-H."/>
            <person name="Pandey R.P."/>
            <person name="Lee C.-M."/>
            <person name="Sim J.-S."/>
            <person name="Jeong J.-T."/>
            <person name="Choi B.-S."/>
            <person name="Jung M."/>
            <person name="Ginzburg D."/>
            <person name="Zhao K."/>
            <person name="Won S.Y."/>
            <person name="Oh T.-J."/>
            <person name="Yu Y."/>
            <person name="Kim N.-H."/>
            <person name="Lee O.R."/>
            <person name="Lee T.-H."/>
            <person name="Bashyal P."/>
            <person name="Kim T.-S."/>
            <person name="Lee W.-H."/>
            <person name="Kawkins C."/>
            <person name="Kim C.-K."/>
            <person name="Kim J.S."/>
            <person name="Ahn B.O."/>
            <person name="Rhee S.Y."/>
            <person name="Sohng J.K."/>
        </authorList>
    </citation>
    <scope>NUCLEOTIDE SEQUENCE</scope>
    <source>
        <tissue evidence="1">Leaf</tissue>
    </source>
</reference>
<protein>
    <submittedName>
        <fullName evidence="1">Uncharacterized protein</fullName>
    </submittedName>
</protein>
<gene>
    <name evidence="1" type="ORF">G2W53_024161</name>
</gene>
<sequence length="53" mass="6035">MHAGGWAVQYKGSREPGLLSTRSGRAFYPRIRFRHSITFWALTDANSCHVNNL</sequence>
<comment type="caution">
    <text evidence="1">The sequence shown here is derived from an EMBL/GenBank/DDBJ whole genome shotgun (WGS) entry which is preliminary data.</text>
</comment>
<dbReference type="AlphaFoldDB" id="A0A834WGQ0"/>
<evidence type="ECO:0000313" key="1">
    <source>
        <dbReference type="EMBL" id="KAF7818706.1"/>
    </source>
</evidence>
<name>A0A834WGQ0_9FABA</name>
<evidence type="ECO:0000313" key="2">
    <source>
        <dbReference type="Proteomes" id="UP000634136"/>
    </source>
</evidence>
<proteinExistence type="predicted"/>
<keyword evidence="2" id="KW-1185">Reference proteome</keyword>
<dbReference type="EMBL" id="JAAIUW010000008">
    <property type="protein sequence ID" value="KAF7818706.1"/>
    <property type="molecule type" value="Genomic_DNA"/>
</dbReference>
<accession>A0A834WGQ0</accession>
<organism evidence="1 2">
    <name type="scientific">Senna tora</name>
    <dbReference type="NCBI Taxonomy" id="362788"/>
    <lineage>
        <taxon>Eukaryota</taxon>
        <taxon>Viridiplantae</taxon>
        <taxon>Streptophyta</taxon>
        <taxon>Embryophyta</taxon>
        <taxon>Tracheophyta</taxon>
        <taxon>Spermatophyta</taxon>
        <taxon>Magnoliopsida</taxon>
        <taxon>eudicotyledons</taxon>
        <taxon>Gunneridae</taxon>
        <taxon>Pentapetalae</taxon>
        <taxon>rosids</taxon>
        <taxon>fabids</taxon>
        <taxon>Fabales</taxon>
        <taxon>Fabaceae</taxon>
        <taxon>Caesalpinioideae</taxon>
        <taxon>Cassia clade</taxon>
        <taxon>Senna</taxon>
    </lineage>
</organism>